<keyword evidence="2" id="KW-1133">Transmembrane helix</keyword>
<evidence type="ECO:0000313" key="3">
    <source>
        <dbReference type="EMBL" id="MFB5945197.1"/>
    </source>
</evidence>
<evidence type="ECO:0000256" key="2">
    <source>
        <dbReference type="SAM" id="Phobius"/>
    </source>
</evidence>
<gene>
    <name evidence="3" type="ORF">WKR92_05080</name>
</gene>
<feature type="region of interest" description="Disordered" evidence="1">
    <location>
        <begin position="230"/>
        <end position="250"/>
    </location>
</feature>
<sequence>MASNRKPDIDDIFKSKLENYPSEVPTSLWGKISAELDQEVTLNHQTPRFGRVISLSWVIRIAAGLLLFGFIIWNFQGEEKIYLTAENKKVDDLAPKTPQDLSKTESDGFIEQNSQEVLGLEADSDQSSTADGQDRNERRLAYNQMGSNVNETGTVHTVVEPGMQAVESTSMAVQNELADQEMVITEAPDRVAVLADELEVGKSMNAEVIVANVESENVVIKPVFEEFTESQELKNHSERSETSDQSPIRDRPKVLSGVLNFVASNLQVGGNQVVQFNETDQGILLVDVKGVFDR</sequence>
<protein>
    <submittedName>
        <fullName evidence="3">Uncharacterized protein</fullName>
    </submittedName>
</protein>
<accession>A0ABV5CCA3</accession>
<feature type="transmembrane region" description="Helical" evidence="2">
    <location>
        <begin position="57"/>
        <end position="75"/>
    </location>
</feature>
<dbReference type="RefSeq" id="WP_375556741.1">
    <property type="nucleotide sequence ID" value="NZ_JBBVGT010000002.1"/>
</dbReference>
<dbReference type="Proteomes" id="UP001580928">
    <property type="component" value="Unassembled WGS sequence"/>
</dbReference>
<name>A0ABV5CCA3_9SPHI</name>
<reference evidence="3 4" key="1">
    <citation type="submission" date="2024-04" db="EMBL/GenBank/DDBJ databases">
        <title>Albibacterium profundi sp. nov., isolated from sediment of the Challenger Deep of Mariana Trench.</title>
        <authorList>
            <person name="Wang Y."/>
        </authorList>
    </citation>
    <scope>NUCLEOTIDE SEQUENCE [LARGE SCALE GENOMIC DNA]</scope>
    <source>
        <strain evidence="3 4">RHL897</strain>
    </source>
</reference>
<comment type="caution">
    <text evidence="3">The sequence shown here is derived from an EMBL/GenBank/DDBJ whole genome shotgun (WGS) entry which is preliminary data.</text>
</comment>
<keyword evidence="4" id="KW-1185">Reference proteome</keyword>
<feature type="compositionally biased region" description="Basic and acidic residues" evidence="1">
    <location>
        <begin position="231"/>
        <end position="250"/>
    </location>
</feature>
<proteinExistence type="predicted"/>
<evidence type="ECO:0000313" key="4">
    <source>
        <dbReference type="Proteomes" id="UP001580928"/>
    </source>
</evidence>
<organism evidence="3 4">
    <name type="scientific">Albibacterium profundi</name>
    <dbReference type="NCBI Taxonomy" id="3134906"/>
    <lineage>
        <taxon>Bacteria</taxon>
        <taxon>Pseudomonadati</taxon>
        <taxon>Bacteroidota</taxon>
        <taxon>Sphingobacteriia</taxon>
        <taxon>Sphingobacteriales</taxon>
        <taxon>Sphingobacteriaceae</taxon>
        <taxon>Albibacterium</taxon>
    </lineage>
</organism>
<keyword evidence="2" id="KW-0472">Membrane</keyword>
<evidence type="ECO:0000256" key="1">
    <source>
        <dbReference type="SAM" id="MobiDB-lite"/>
    </source>
</evidence>
<keyword evidence="2" id="KW-0812">Transmembrane</keyword>
<dbReference type="EMBL" id="JBBVGT010000002">
    <property type="protein sequence ID" value="MFB5945197.1"/>
    <property type="molecule type" value="Genomic_DNA"/>
</dbReference>